<keyword evidence="1" id="KW-0732">Signal</keyword>
<organism evidence="2">
    <name type="scientific">Candidatus Tenderia electrophaga</name>
    <dbReference type="NCBI Taxonomy" id="1748243"/>
    <lineage>
        <taxon>Bacteria</taxon>
        <taxon>Pseudomonadati</taxon>
        <taxon>Pseudomonadota</taxon>
        <taxon>Gammaproteobacteria</taxon>
        <taxon>Candidatus Tenderiales</taxon>
        <taxon>Candidatus Tenderiaceae</taxon>
        <taxon>Candidatus Tenderia</taxon>
    </lineage>
</organism>
<proteinExistence type="predicted"/>
<dbReference type="EMBL" id="DRNF01000192">
    <property type="protein sequence ID" value="HHJ80592.1"/>
    <property type="molecule type" value="Genomic_DNA"/>
</dbReference>
<dbReference type="Proteomes" id="UP000885832">
    <property type="component" value="Unassembled WGS sequence"/>
</dbReference>
<gene>
    <name evidence="2" type="ORF">ENJ65_03050</name>
</gene>
<feature type="chain" id="PRO_5032684030" description="DUF2059 domain-containing protein" evidence="1">
    <location>
        <begin position="24"/>
        <end position="189"/>
    </location>
</feature>
<accession>A0A832J8Q7</accession>
<reference evidence="2" key="1">
    <citation type="journal article" date="2020" name="mSystems">
        <title>Genome- and Community-Level Interaction Insights into Carbon Utilization and Element Cycling Functions of Hydrothermarchaeota in Hydrothermal Sediment.</title>
        <authorList>
            <person name="Zhou Z."/>
            <person name="Liu Y."/>
            <person name="Xu W."/>
            <person name="Pan J."/>
            <person name="Luo Z.H."/>
            <person name="Li M."/>
        </authorList>
    </citation>
    <scope>NUCLEOTIDE SEQUENCE [LARGE SCALE GENOMIC DNA]</scope>
    <source>
        <strain evidence="2">HyVt-505</strain>
    </source>
</reference>
<protein>
    <recommendedName>
        <fullName evidence="3">DUF2059 domain-containing protein</fullName>
    </recommendedName>
</protein>
<evidence type="ECO:0000313" key="2">
    <source>
        <dbReference type="EMBL" id="HHJ80592.1"/>
    </source>
</evidence>
<evidence type="ECO:0000256" key="1">
    <source>
        <dbReference type="SAM" id="SignalP"/>
    </source>
</evidence>
<name>A0A832J8Q7_9GAMM</name>
<evidence type="ECO:0008006" key="3">
    <source>
        <dbReference type="Google" id="ProtNLM"/>
    </source>
</evidence>
<comment type="caution">
    <text evidence="2">The sequence shown here is derived from an EMBL/GenBank/DDBJ whole genome shotgun (WGS) entry which is preliminary data.</text>
</comment>
<sequence length="189" mass="20461">MKAVKSIITVCLLGLLSLQSASASSSKDEQINTILEKTGFNKLLKHVPGFSQAVLKQSSGALEPEMSSALSAAFSQAFTTAAVQRDVTLLLNAHYDEANATAYLEHLNSPFSQKMAKLESDTNNPANREDIQAFSAALANQPVAQSRSALVERLDKATRTTDFSTDMQTAFFKAIFVAIEPVMEADMRL</sequence>
<feature type="non-terminal residue" evidence="2">
    <location>
        <position position="189"/>
    </location>
</feature>
<feature type="signal peptide" evidence="1">
    <location>
        <begin position="1"/>
        <end position="23"/>
    </location>
</feature>
<dbReference type="AlphaFoldDB" id="A0A832J8Q7"/>